<keyword evidence="3" id="KW-1003">Cell membrane</keyword>
<name>A0A1H6KV28_9GAMM</name>
<evidence type="ECO:0000313" key="10">
    <source>
        <dbReference type="Proteomes" id="UP000199371"/>
    </source>
</evidence>
<dbReference type="InterPro" id="IPR021147">
    <property type="entry name" value="DUF697"/>
</dbReference>
<keyword evidence="7 8" id="KW-0472">Membrane</keyword>
<dbReference type="PANTHER" id="PTHR39342:SF1">
    <property type="entry name" value="UPF0283 MEMBRANE PROTEIN YCJF"/>
    <property type="match status" value="1"/>
</dbReference>
<feature type="transmembrane region" description="Helical" evidence="8">
    <location>
        <begin position="50"/>
        <end position="70"/>
    </location>
</feature>
<comment type="similarity">
    <text evidence="2">Belongs to the UPF0283 family.</text>
</comment>
<keyword evidence="5 8" id="KW-0812">Transmembrane</keyword>
<keyword evidence="6 8" id="KW-1133">Transmembrane helix</keyword>
<dbReference type="PANTHER" id="PTHR39342">
    <property type="entry name" value="UPF0283 MEMBRANE PROTEIN YCJF"/>
    <property type="match status" value="1"/>
</dbReference>
<evidence type="ECO:0000256" key="8">
    <source>
        <dbReference type="SAM" id="Phobius"/>
    </source>
</evidence>
<dbReference type="InterPro" id="IPR006507">
    <property type="entry name" value="UPF0283"/>
</dbReference>
<gene>
    <name evidence="9" type="ORF">SAMN05660691_01341</name>
</gene>
<proteinExistence type="inferred from homology"/>
<sequence>MSELKQARHFNQLKLTPEAIELKSASYYHDDNFISAPAAEPAKPVKTNRWWWRLSAATLLTIVVLSVWQWGVMLQHSWQQSVLQGGLLSLVTVAVLVLLTSLVWREVKLWRRLARNRHWQQSAQRIRHSVQFGEAQKLCQAVAASLPANPDISAAISQWHAAVKDEHSDEEQLALFEHFVLSVLDKQAQQIIYRAATDTSMAVAISPFALADMILVLWRSSRLVRELAQLYGGAIGQLRSMVLLKRLFAALLWAGGSELALDMASDVIGSELTAKLSARAGQGVIAGLLVARLGNLAQQQLRPLPVTAAAKVSIKSLGRALLQRFSTAAQTKADSTG</sequence>
<keyword evidence="10" id="KW-1185">Reference proteome</keyword>
<evidence type="ECO:0000256" key="7">
    <source>
        <dbReference type="ARBA" id="ARBA00023136"/>
    </source>
</evidence>
<evidence type="ECO:0000313" key="9">
    <source>
        <dbReference type="EMBL" id="SEH77799.1"/>
    </source>
</evidence>
<dbReference type="EMBL" id="FNXF01000004">
    <property type="protein sequence ID" value="SEH77799.1"/>
    <property type="molecule type" value="Genomic_DNA"/>
</dbReference>
<comment type="subcellular location">
    <subcellularLocation>
        <location evidence="1">Cell inner membrane</location>
        <topology evidence="1">Multi-pass membrane protein</topology>
    </subcellularLocation>
</comment>
<dbReference type="AlphaFoldDB" id="A0A1H6KV28"/>
<dbReference type="STRING" id="173990.SAMN05660691_01341"/>
<organism evidence="9 10">
    <name type="scientific">Rheinheimera pacifica</name>
    <dbReference type="NCBI Taxonomy" id="173990"/>
    <lineage>
        <taxon>Bacteria</taxon>
        <taxon>Pseudomonadati</taxon>
        <taxon>Pseudomonadota</taxon>
        <taxon>Gammaproteobacteria</taxon>
        <taxon>Chromatiales</taxon>
        <taxon>Chromatiaceae</taxon>
        <taxon>Rheinheimera</taxon>
    </lineage>
</organism>
<evidence type="ECO:0000256" key="5">
    <source>
        <dbReference type="ARBA" id="ARBA00022692"/>
    </source>
</evidence>
<dbReference type="RefSeq" id="WP_092791602.1">
    <property type="nucleotide sequence ID" value="NZ_FNXF01000004.1"/>
</dbReference>
<evidence type="ECO:0000256" key="6">
    <source>
        <dbReference type="ARBA" id="ARBA00022989"/>
    </source>
</evidence>
<keyword evidence="4" id="KW-0997">Cell inner membrane</keyword>
<dbReference type="GO" id="GO:0005886">
    <property type="term" value="C:plasma membrane"/>
    <property type="evidence" value="ECO:0007669"/>
    <property type="project" value="UniProtKB-SubCell"/>
</dbReference>
<evidence type="ECO:0000256" key="3">
    <source>
        <dbReference type="ARBA" id="ARBA00022475"/>
    </source>
</evidence>
<evidence type="ECO:0000256" key="2">
    <source>
        <dbReference type="ARBA" id="ARBA00008255"/>
    </source>
</evidence>
<reference evidence="10" key="1">
    <citation type="submission" date="2016-10" db="EMBL/GenBank/DDBJ databases">
        <authorList>
            <person name="Varghese N."/>
            <person name="Submissions S."/>
        </authorList>
    </citation>
    <scope>NUCLEOTIDE SEQUENCE [LARGE SCALE GENOMIC DNA]</scope>
    <source>
        <strain evidence="10">DSM 17616</strain>
    </source>
</reference>
<dbReference type="Proteomes" id="UP000199371">
    <property type="component" value="Unassembled WGS sequence"/>
</dbReference>
<feature type="transmembrane region" description="Helical" evidence="8">
    <location>
        <begin position="82"/>
        <end position="104"/>
    </location>
</feature>
<dbReference type="OrthoDB" id="958025at2"/>
<protein>
    <submittedName>
        <fullName evidence="9">Putative membrane protein</fullName>
    </submittedName>
</protein>
<evidence type="ECO:0000256" key="4">
    <source>
        <dbReference type="ARBA" id="ARBA00022519"/>
    </source>
</evidence>
<dbReference type="NCBIfam" id="TIGR01620">
    <property type="entry name" value="hyp_HI0043"/>
    <property type="match status" value="1"/>
</dbReference>
<dbReference type="Pfam" id="PF05128">
    <property type="entry name" value="DUF697"/>
    <property type="match status" value="1"/>
</dbReference>
<evidence type="ECO:0000256" key="1">
    <source>
        <dbReference type="ARBA" id="ARBA00004429"/>
    </source>
</evidence>
<accession>A0A1H6KV28</accession>